<gene>
    <name evidence="10" type="primary">IPI1</name>
    <name evidence="10" type="ORF">H4219_002609</name>
</gene>
<keyword evidence="6" id="KW-0698">rRNA processing</keyword>
<comment type="subunit">
    <text evidence="6">Component of the RIX1 complex.</text>
</comment>
<dbReference type="AlphaFoldDB" id="A0A9W8A3M2"/>
<dbReference type="Pfam" id="PF12333">
    <property type="entry name" value="Ipi1_N"/>
    <property type="match status" value="1"/>
</dbReference>
<keyword evidence="5 6" id="KW-0539">Nucleus</keyword>
<keyword evidence="7" id="KW-1133">Transmembrane helix</keyword>
<keyword evidence="7" id="KW-0472">Membrane</keyword>
<evidence type="ECO:0000313" key="11">
    <source>
        <dbReference type="Proteomes" id="UP001150538"/>
    </source>
</evidence>
<accession>A0A9W8A3M2</accession>
<dbReference type="GO" id="GO:0120330">
    <property type="term" value="C:rixosome complex"/>
    <property type="evidence" value="ECO:0007669"/>
    <property type="project" value="UniProtKB-UniRule"/>
</dbReference>
<evidence type="ECO:0000256" key="2">
    <source>
        <dbReference type="ARBA" id="ARBA00004604"/>
    </source>
</evidence>
<reference evidence="10" key="1">
    <citation type="submission" date="2022-07" db="EMBL/GenBank/DDBJ databases">
        <title>Phylogenomic reconstructions and comparative analyses of Kickxellomycotina fungi.</title>
        <authorList>
            <person name="Reynolds N.K."/>
            <person name="Stajich J.E."/>
            <person name="Barry K."/>
            <person name="Grigoriev I.V."/>
            <person name="Crous P."/>
            <person name="Smith M.E."/>
        </authorList>
    </citation>
    <scope>NUCLEOTIDE SEQUENCE</scope>
    <source>
        <strain evidence="10">NBRC 100468</strain>
    </source>
</reference>
<keyword evidence="6" id="KW-0690">Ribosome biogenesis</keyword>
<feature type="transmembrane region" description="Helical" evidence="7">
    <location>
        <begin position="141"/>
        <end position="160"/>
    </location>
</feature>
<dbReference type="InterPro" id="IPR024679">
    <property type="entry name" value="Ipi1_N"/>
</dbReference>
<feature type="domain" description="Pre-rRNA-processing protein Ipi1 N-terminal" evidence="8">
    <location>
        <begin position="140"/>
        <end position="232"/>
    </location>
</feature>
<dbReference type="Gene3D" id="1.25.10.10">
    <property type="entry name" value="Leucine-rich Repeat Variant"/>
    <property type="match status" value="1"/>
</dbReference>
<feature type="domain" description="TEX10-like TPR repeats" evidence="9">
    <location>
        <begin position="533"/>
        <end position="637"/>
    </location>
</feature>
<dbReference type="PANTHER" id="PTHR16056">
    <property type="entry name" value="REGULATOR OF MICROTUBULE DYNAMICS PROTEIN"/>
    <property type="match status" value="1"/>
</dbReference>
<evidence type="ECO:0000256" key="6">
    <source>
        <dbReference type="RuleBase" id="RU368021"/>
    </source>
</evidence>
<sequence length="660" mass="74079">MPKASKKKKQEKAQDFKKVKLKVGKKKAPANNFTDTSFQSKSIVLSTQSISIDKSSELTNTRNHTLKELLVQIKHFSPSVRKDAIMGLRDLLTQHPTLLDHKLGDIINSTAKLMIDNEHLVRKTCQSLYEYMLESMSESDFAPFVSIIVAFVCAGMTHILDDIRADALKFLDMLVPLIPNSLGNYADSIMPNFFSLLNTSDGKQGGGGFSVNTQSHMLSQKHRLTILKACCNYMKTCVNIDQTISFEGFWFMPTSVNFVSQNRAALRIWSDPETCNGPITINSLPYFDQSAPKPYVYLNLFSDSTLSNEDVKSKSSGSNSARNTLLDDRSYRKLRYSQALSKLYPFLQACWVELAPPIFGAVSKIPNSDGLNTCHFITDILRLLWRTSEPDFNKMSVSKLLIDMNLAVAELLCLFTTSYVPAAESKSANELSKWRPRLLSFIQNTLGVQASGKKDGNQTMTSVHFKGEQLLELLPTIWRLYSEGAQKDQQGLLKALSIEFLFVLMKLLTDNAFGQKKKPNEKSSTAIVTQDLAEWLMGLPKLLWQLKSNQPKTTEVVLRTLLMLFQRQEHVQLDKKLIDGLQASLVPFFYVEVPNKGPVYGPFVNLPGELQRLAIKVLYYSPNGPSEKILAALESCFENIAKTGKPQEIAQFARVTLCMA</sequence>
<evidence type="ECO:0000259" key="8">
    <source>
        <dbReference type="Pfam" id="PF12333"/>
    </source>
</evidence>
<dbReference type="InterPro" id="IPR011989">
    <property type="entry name" value="ARM-like"/>
</dbReference>
<comment type="similarity">
    <text evidence="4 6">Belongs to the IPI1/TEX10 family.</text>
</comment>
<organism evidence="10 11">
    <name type="scientific">Mycoemilia scoparia</name>
    <dbReference type="NCBI Taxonomy" id="417184"/>
    <lineage>
        <taxon>Eukaryota</taxon>
        <taxon>Fungi</taxon>
        <taxon>Fungi incertae sedis</taxon>
        <taxon>Zoopagomycota</taxon>
        <taxon>Kickxellomycotina</taxon>
        <taxon>Kickxellomycetes</taxon>
        <taxon>Kickxellales</taxon>
        <taxon>Kickxellaceae</taxon>
        <taxon>Mycoemilia</taxon>
    </lineage>
</organism>
<dbReference type="OrthoDB" id="361362at2759"/>
<evidence type="ECO:0000256" key="7">
    <source>
        <dbReference type="SAM" id="Phobius"/>
    </source>
</evidence>
<comment type="function">
    <text evidence="1 6">Component of the RIX1 complex required for processing of ITS2 sequences from 35S pre-rRNA.</text>
</comment>
<dbReference type="Proteomes" id="UP001150538">
    <property type="component" value="Unassembled WGS sequence"/>
</dbReference>
<name>A0A9W8A3M2_9FUNG</name>
<evidence type="ECO:0000256" key="1">
    <source>
        <dbReference type="ARBA" id="ARBA00002355"/>
    </source>
</evidence>
<dbReference type="InterPro" id="IPR057949">
    <property type="entry name" value="TPR_TEX10"/>
</dbReference>
<keyword evidence="11" id="KW-1185">Reference proteome</keyword>
<dbReference type="Pfam" id="PF25781">
    <property type="entry name" value="TPR_TEX10"/>
    <property type="match status" value="1"/>
</dbReference>
<dbReference type="InterPro" id="IPR016024">
    <property type="entry name" value="ARM-type_fold"/>
</dbReference>
<evidence type="ECO:0000256" key="5">
    <source>
        <dbReference type="ARBA" id="ARBA00023242"/>
    </source>
</evidence>
<evidence type="ECO:0000256" key="3">
    <source>
        <dbReference type="ARBA" id="ARBA00004642"/>
    </source>
</evidence>
<evidence type="ECO:0000259" key="9">
    <source>
        <dbReference type="Pfam" id="PF25781"/>
    </source>
</evidence>
<evidence type="ECO:0000313" key="10">
    <source>
        <dbReference type="EMBL" id="KAJ1918454.1"/>
    </source>
</evidence>
<evidence type="ECO:0000256" key="4">
    <source>
        <dbReference type="ARBA" id="ARBA00006427"/>
    </source>
</evidence>
<comment type="subcellular location">
    <subcellularLocation>
        <location evidence="2">Nucleus</location>
        <location evidence="2">Nucleolus</location>
    </subcellularLocation>
    <subcellularLocation>
        <location evidence="3">Nucleus</location>
        <location evidence="3">Nucleoplasm</location>
    </subcellularLocation>
</comment>
<comment type="caution">
    <text evidence="10">The sequence shown here is derived from an EMBL/GenBank/DDBJ whole genome shotgun (WGS) entry which is preliminary data.</text>
</comment>
<proteinExistence type="inferred from homology"/>
<dbReference type="SUPFAM" id="SSF48371">
    <property type="entry name" value="ARM repeat"/>
    <property type="match status" value="1"/>
</dbReference>
<keyword evidence="7" id="KW-0812">Transmembrane</keyword>
<dbReference type="GO" id="GO:0005634">
    <property type="term" value="C:nucleus"/>
    <property type="evidence" value="ECO:0007669"/>
    <property type="project" value="UniProtKB-SubCell"/>
</dbReference>
<protein>
    <recommendedName>
        <fullName evidence="6">Pre-rRNA-processing protein</fullName>
    </recommendedName>
</protein>
<dbReference type="GO" id="GO:0006364">
    <property type="term" value="P:rRNA processing"/>
    <property type="evidence" value="ECO:0007669"/>
    <property type="project" value="UniProtKB-UniRule"/>
</dbReference>
<dbReference type="EMBL" id="JANBPU010000045">
    <property type="protein sequence ID" value="KAJ1918454.1"/>
    <property type="molecule type" value="Genomic_DNA"/>
</dbReference>
<dbReference type="PANTHER" id="PTHR16056:SF2">
    <property type="entry name" value="TESTIS-EXPRESSED PROTEIN 10"/>
    <property type="match status" value="1"/>
</dbReference>